<evidence type="ECO:0000256" key="10">
    <source>
        <dbReference type="SAM" id="MobiDB-lite"/>
    </source>
</evidence>
<dbReference type="InterPro" id="IPR056754">
    <property type="entry name" value="DSCAM/DSCAML_C"/>
</dbReference>
<dbReference type="InterPro" id="IPR007110">
    <property type="entry name" value="Ig-like_dom"/>
</dbReference>
<dbReference type="GO" id="GO:0098609">
    <property type="term" value="P:cell-cell adhesion"/>
    <property type="evidence" value="ECO:0007669"/>
    <property type="project" value="TreeGrafter"/>
</dbReference>
<dbReference type="InterPro" id="IPR036116">
    <property type="entry name" value="FN3_sf"/>
</dbReference>
<feature type="domain" description="Ig-like" evidence="12">
    <location>
        <begin position="96"/>
        <end position="189"/>
    </location>
</feature>
<dbReference type="Pfam" id="PF13927">
    <property type="entry name" value="Ig_3"/>
    <property type="match status" value="5"/>
</dbReference>
<dbReference type="Pfam" id="PF25059">
    <property type="entry name" value="FN3_DSCAM-DSCAML_C"/>
    <property type="match status" value="1"/>
</dbReference>
<feature type="region of interest" description="Disordered" evidence="10">
    <location>
        <begin position="1533"/>
        <end position="1554"/>
    </location>
</feature>
<feature type="domain" description="Fibronectin type-III" evidence="13">
    <location>
        <begin position="794"/>
        <end position="896"/>
    </location>
</feature>
<evidence type="ECO:0000259" key="13">
    <source>
        <dbReference type="PROSITE" id="PS50853"/>
    </source>
</evidence>
<dbReference type="InterPro" id="IPR003599">
    <property type="entry name" value="Ig_sub"/>
</dbReference>
<evidence type="ECO:0000256" key="8">
    <source>
        <dbReference type="ARBA" id="ARBA00023157"/>
    </source>
</evidence>
<evidence type="ECO:0000256" key="9">
    <source>
        <dbReference type="ARBA" id="ARBA00023319"/>
    </source>
</evidence>
<feature type="domain" description="Ig-like" evidence="12">
    <location>
        <begin position="1061"/>
        <end position="1153"/>
    </location>
</feature>
<dbReference type="PANTHER" id="PTHR44170">
    <property type="entry name" value="PROTEIN SIDEKICK"/>
    <property type="match status" value="1"/>
</dbReference>
<feature type="domain" description="Ig-like" evidence="12">
    <location>
        <begin position="1"/>
        <end position="93"/>
    </location>
</feature>
<feature type="domain" description="Fibronectin type-III" evidence="13">
    <location>
        <begin position="695"/>
        <end position="789"/>
    </location>
</feature>
<dbReference type="FunFam" id="2.60.40.10:FF:000104">
    <property type="entry name" value="Down syndrome cell adhesion molecule b"/>
    <property type="match status" value="1"/>
</dbReference>
<comment type="subcellular location">
    <subcellularLocation>
        <location evidence="1">Membrane</location>
        <topology evidence="1">Single-pass membrane protein</topology>
    </subcellularLocation>
</comment>
<accession>A0A7R9PXJ7</accession>
<evidence type="ECO:0000256" key="5">
    <source>
        <dbReference type="ARBA" id="ARBA00022889"/>
    </source>
</evidence>
<feature type="transmembrane region" description="Helical" evidence="11">
    <location>
        <begin position="1385"/>
        <end position="1410"/>
    </location>
</feature>
<feature type="domain" description="Ig-like" evidence="12">
    <location>
        <begin position="559"/>
        <end position="661"/>
    </location>
</feature>
<dbReference type="PROSITE" id="PS50853">
    <property type="entry name" value="FN3"/>
    <property type="match status" value="5"/>
</dbReference>
<name>A0A7R9PXJ7_9ACAR</name>
<reference evidence="14" key="1">
    <citation type="submission" date="2020-11" db="EMBL/GenBank/DDBJ databases">
        <authorList>
            <person name="Tran Van P."/>
        </authorList>
    </citation>
    <scope>NUCLEOTIDE SEQUENCE</scope>
</reference>
<dbReference type="FunFam" id="2.60.40.10:FF:000333">
    <property type="entry name" value="Down syndrome cell adhesion molecule"/>
    <property type="match status" value="1"/>
</dbReference>
<evidence type="ECO:0000256" key="6">
    <source>
        <dbReference type="ARBA" id="ARBA00022989"/>
    </source>
</evidence>
<dbReference type="SUPFAM" id="SSF48726">
    <property type="entry name" value="Immunoglobulin"/>
    <property type="match status" value="8"/>
</dbReference>
<keyword evidence="5" id="KW-0130">Cell adhesion</keyword>
<evidence type="ECO:0000313" key="15">
    <source>
        <dbReference type="Proteomes" id="UP000759131"/>
    </source>
</evidence>
<evidence type="ECO:0000256" key="4">
    <source>
        <dbReference type="ARBA" id="ARBA00022737"/>
    </source>
</evidence>
<dbReference type="OrthoDB" id="10001713at2759"/>
<dbReference type="InterPro" id="IPR013098">
    <property type="entry name" value="Ig_I-set"/>
</dbReference>
<dbReference type="PROSITE" id="PS50835">
    <property type="entry name" value="IG_LIKE"/>
    <property type="match status" value="8"/>
</dbReference>
<gene>
    <name evidence="14" type="ORF">OSB1V03_LOCUS4898</name>
</gene>
<dbReference type="SUPFAM" id="SSF49265">
    <property type="entry name" value="Fibronectin type III"/>
    <property type="match status" value="3"/>
</dbReference>
<evidence type="ECO:0000256" key="3">
    <source>
        <dbReference type="ARBA" id="ARBA00022729"/>
    </source>
</evidence>
<dbReference type="CDD" id="cd00063">
    <property type="entry name" value="FN3"/>
    <property type="match status" value="6"/>
</dbReference>
<organism evidence="14">
    <name type="scientific">Medioppia subpectinata</name>
    <dbReference type="NCBI Taxonomy" id="1979941"/>
    <lineage>
        <taxon>Eukaryota</taxon>
        <taxon>Metazoa</taxon>
        <taxon>Ecdysozoa</taxon>
        <taxon>Arthropoda</taxon>
        <taxon>Chelicerata</taxon>
        <taxon>Arachnida</taxon>
        <taxon>Acari</taxon>
        <taxon>Acariformes</taxon>
        <taxon>Sarcoptiformes</taxon>
        <taxon>Oribatida</taxon>
        <taxon>Brachypylina</taxon>
        <taxon>Oppioidea</taxon>
        <taxon>Oppiidae</taxon>
        <taxon>Medioppia</taxon>
    </lineage>
</organism>
<evidence type="ECO:0000259" key="12">
    <source>
        <dbReference type="PROSITE" id="PS50835"/>
    </source>
</evidence>
<dbReference type="InterPro" id="IPR036179">
    <property type="entry name" value="Ig-like_dom_sf"/>
</dbReference>
<dbReference type="Pfam" id="PF07679">
    <property type="entry name" value="I-set"/>
    <property type="match status" value="2"/>
</dbReference>
<dbReference type="GO" id="GO:0030154">
    <property type="term" value="P:cell differentiation"/>
    <property type="evidence" value="ECO:0007669"/>
    <property type="project" value="UniProtKB-ARBA"/>
</dbReference>
<feature type="non-terminal residue" evidence="14">
    <location>
        <position position="1"/>
    </location>
</feature>
<feature type="domain" description="Ig-like" evidence="12">
    <location>
        <begin position="461"/>
        <end position="548"/>
    </location>
</feature>
<feature type="domain" description="Ig-like" evidence="12">
    <location>
        <begin position="266"/>
        <end position="366"/>
    </location>
</feature>
<evidence type="ECO:0000256" key="7">
    <source>
        <dbReference type="ARBA" id="ARBA00023136"/>
    </source>
</evidence>
<feature type="domain" description="Fibronectin type-III" evidence="13">
    <location>
        <begin position="901"/>
        <end position="994"/>
    </location>
</feature>
<feature type="domain" description="Fibronectin type-III" evidence="13">
    <location>
        <begin position="1263"/>
        <end position="1357"/>
    </location>
</feature>
<dbReference type="SMART" id="SM00060">
    <property type="entry name" value="FN3"/>
    <property type="match status" value="6"/>
</dbReference>
<evidence type="ECO:0008006" key="16">
    <source>
        <dbReference type="Google" id="ProtNLM"/>
    </source>
</evidence>
<keyword evidence="7 11" id="KW-0472">Membrane</keyword>
<dbReference type="Pfam" id="PF00041">
    <property type="entry name" value="fn3"/>
    <property type="match status" value="4"/>
</dbReference>
<dbReference type="SMART" id="SM00408">
    <property type="entry name" value="IGc2"/>
    <property type="match status" value="7"/>
</dbReference>
<dbReference type="Gene3D" id="2.60.40.10">
    <property type="entry name" value="Immunoglobulins"/>
    <property type="match status" value="14"/>
</dbReference>
<dbReference type="GO" id="GO:0005886">
    <property type="term" value="C:plasma membrane"/>
    <property type="evidence" value="ECO:0007669"/>
    <property type="project" value="UniProtKB-SubCell"/>
</dbReference>
<feature type="domain" description="Fibronectin type-III" evidence="13">
    <location>
        <begin position="1161"/>
        <end position="1258"/>
    </location>
</feature>
<dbReference type="InterPro" id="IPR013783">
    <property type="entry name" value="Ig-like_fold"/>
</dbReference>
<dbReference type="Proteomes" id="UP000759131">
    <property type="component" value="Unassembled WGS sequence"/>
</dbReference>
<dbReference type="EMBL" id="OC856910">
    <property type="protein sequence ID" value="CAD7624453.1"/>
    <property type="molecule type" value="Genomic_DNA"/>
</dbReference>
<dbReference type="EMBL" id="CAJPIZ010002335">
    <property type="protein sequence ID" value="CAG2104883.1"/>
    <property type="molecule type" value="Genomic_DNA"/>
</dbReference>
<evidence type="ECO:0000256" key="1">
    <source>
        <dbReference type="ARBA" id="ARBA00004167"/>
    </source>
</evidence>
<dbReference type="InterPro" id="IPR003961">
    <property type="entry name" value="FN3_dom"/>
</dbReference>
<evidence type="ECO:0000256" key="2">
    <source>
        <dbReference type="ARBA" id="ARBA00022692"/>
    </source>
</evidence>
<keyword evidence="6 11" id="KW-1133">Transmembrane helix</keyword>
<keyword evidence="15" id="KW-1185">Reference proteome</keyword>
<evidence type="ECO:0000256" key="11">
    <source>
        <dbReference type="SAM" id="Phobius"/>
    </source>
</evidence>
<feature type="domain" description="Ig-like" evidence="12">
    <location>
        <begin position="193"/>
        <end position="263"/>
    </location>
</feature>
<keyword evidence="3" id="KW-0732">Signal</keyword>
<feature type="domain" description="Ig-like" evidence="12">
    <location>
        <begin position="370"/>
        <end position="441"/>
    </location>
</feature>
<keyword evidence="2 11" id="KW-0812">Transmembrane</keyword>
<dbReference type="GO" id="GO:0009653">
    <property type="term" value="P:anatomical structure morphogenesis"/>
    <property type="evidence" value="ECO:0007669"/>
    <property type="project" value="UniProtKB-ARBA"/>
</dbReference>
<evidence type="ECO:0000313" key="14">
    <source>
        <dbReference type="EMBL" id="CAD7624453.1"/>
    </source>
</evidence>
<sequence>ISQYFEISVFDEYVIRGCTAVLRCHIPEYIMPYVSVISWIKNSIHEIIGSDDKYSVFPSGELHIRDLNQSDDHSFNRYRCQIRNVVNNETKLSTQGSIIISDCRSVVVVKEGTESVELPCAAQAMPPPTYSWHRVSREDGVSHPIAGHQRYEYRRGSLMIRNVRSTDSNKYVCVASNSIGEAKCETQVIIFAPLVAVVEPKKLVVEANQKAVINCSLYGYPVNKVIWLHNGHTISPEHRPYAIQSSHDQSVLIINSVSNSDQGLRPYFIELFGDQSVRIDDKISLKCVGTGHPIPMITWFLDGYELNVRKQEAHTLHKALWDEYVVDRNTIVSNLNITVSSVFDGGVYECVLTNKAGVSRHSAKVRVNGPTNIRQMHSRNFTAMKDITLNCPVVGDEPKIIEWHKDDKKLPLNHRHRLQANGTLDIMHLDKSDSGIYTCIAFADNNLDAVKQSFLMRVKVPPVIEGFSFDNKLQSGMRTRIYCNVAEGDSPVAIKFFKDQQQIDVNRNDGITVQEVDPFSLSLAIANLSAIHNGNYSCIASNEASTVSYSSHLIVNVPPKWIIEPKNRDAIEGNSVRIDCSADGFPIVQITWKRLQHSYNSQTNTKGVHQQYLLIRSGPKYQVFQNGSLKISSVESADEGQYLCQGSNGIGPGLSTLASLFVHIPAKLKDPNIFHNISNPIAKTFRVVVKEPPEAPQDIHITSKSSQTIALSWKRPYDGNDEIHEYVVQYLNIGSQFPHLNNFSVFGNLTTTVLRGLHPSTEYTIILFAINSVGTSRLSKELKFTTEEESPSGPPTRVHLEAIDANSIKVEWFSPPSHQMNGELKGFYIGYKALNTNDPFIYKTVQTKPNLDLGSAFSLVLQGLSPYTHYSVIVQAYNNVGAGPRSDEMSIRTGESIPSGGPTGVSCVSFSSQSITISWNSLSEDSINGVLKGYRVYYRPTDNKDVMKNEVTAQQNKLTLYGLQKNTNYSLAVNAFNQMGNSESTSVFCRTQEDLPSQPDAIKAFQASSDSVIVSWKPPKQTNGVIRKGHKYAFWVTAWTAVGEGLSSNIANVIIATKISARIVSFGDQMEETVGQTAELFCKSVGIPEPNTEWKINGRSLELEGNVRNQRIQVLLNGSLRIANVTLNDSGNYSCFVSNIHGFDTISYELKIKRDSNSNYPLSPIVDVLNVTTSSVTITWRLRGDELAPIRAHEVYFRSTQNKEWKYYIITDEALNKNKTFTIEHLLCGNLYQIYVLNVNTFGKSSPSDVLNVRTLGKEPVSPPFKSFVTRLNSTSVKLNLNTWKDGGCAFTSHPIIQWKTLDSNQWNLVFVNSVLESAVINEFKTNKNYKIKVIMKNSAGTTAVEYDVEPYGSVSNVYHISGHSPVQIAVEHFDSTNTNEDNEVIPVLFTVVISVILLLAGLLAIFILYKAMQKRLNNPNAYEERTPNTDNIFRKVALIQGNKNAQRMSEQMDVTTAELTSLTSTEDHMRLKAYNKSTESMTTSFHCKEDTDYKYISIPKQEIPSDYYSIVHKNKKCKTNAKQTLIIDVKERSPDDSPNRYSLPNTMFDKEKQSDADSHPNDCCGYLVDNQKPVDCVCCALFDADCCNSGHNWQPIGCQFEPNSAQMPSSYSRNFNN</sequence>
<dbReference type="FunFam" id="2.60.40.10:FF:000028">
    <property type="entry name" value="Neuronal cell adhesion molecule"/>
    <property type="match status" value="2"/>
</dbReference>
<dbReference type="SMART" id="SM00409">
    <property type="entry name" value="IG"/>
    <property type="match status" value="7"/>
</dbReference>
<keyword evidence="4" id="KW-0677">Repeat</keyword>
<dbReference type="InterPro" id="IPR003598">
    <property type="entry name" value="Ig_sub2"/>
</dbReference>
<proteinExistence type="predicted"/>
<keyword evidence="8" id="KW-1015">Disulfide bond</keyword>
<dbReference type="PANTHER" id="PTHR44170:SF6">
    <property type="entry name" value="CONTACTIN"/>
    <property type="match status" value="1"/>
</dbReference>
<protein>
    <recommendedName>
        <fullName evidence="16">Down syndrome cell adhesion molecule-like protein Dscam2</fullName>
    </recommendedName>
</protein>
<keyword evidence="9" id="KW-0393">Immunoglobulin domain</keyword>